<dbReference type="PANTHER" id="PTHR10272:SF14">
    <property type="entry name" value="PAF ACETYLHYDROLASE FAMILY PROTEIN"/>
    <property type="match status" value="1"/>
</dbReference>
<evidence type="ECO:0000256" key="3">
    <source>
        <dbReference type="ARBA" id="ARBA00022963"/>
    </source>
</evidence>
<sequence>MAHITQILFMFLPLSYALFVIPIPNGTYGVHTAQIALTDTLRVDPSVLISAFSPIALRKDCQWRLTPYMPDGTAAFYDHDFGVPKGTIESGRLQMCSPGSSHQPYQATGLLLQNFPLVLFSPGADSSRLLSSAIAQTVASHGYIVVTIDHPYDAAIVQFPDGRLVLGSTQLNTSDFPTMVKTRAKDVSFVLDELERVDVVRRLLPQYHSSSRLDTRQVAMWGHSLGGAATASAMAIDKRIVGGLNLDGPMFGPVLSNGLGSPFILFGSDPAFHGGKDSKASWVAMLASWTQIWPHLSWKLDLMLKSSGHGTFQDLPLLARLLYGNGKLPQEIVGNIGTLPSDRAMKIVTTYVTAFMDMVLKCAPQALLQRPSELFPEVVFIAK</sequence>
<gene>
    <name evidence="6" type="ORF">LTR97_012571</name>
</gene>
<evidence type="ECO:0000256" key="2">
    <source>
        <dbReference type="ARBA" id="ARBA00022801"/>
    </source>
</evidence>
<evidence type="ECO:0000313" key="6">
    <source>
        <dbReference type="EMBL" id="KAK5689812.1"/>
    </source>
</evidence>
<keyword evidence="2" id="KW-0378">Hydrolase</keyword>
<accession>A0AAN7VKQ3</accession>
<dbReference type="EMBL" id="JAVRQU010000028">
    <property type="protein sequence ID" value="KAK5689812.1"/>
    <property type="molecule type" value="Genomic_DNA"/>
</dbReference>
<dbReference type="SUPFAM" id="SSF53474">
    <property type="entry name" value="alpha/beta-Hydrolases"/>
    <property type="match status" value="1"/>
</dbReference>
<dbReference type="EC" id="3.1.1.47" evidence="1"/>
<evidence type="ECO:0000256" key="4">
    <source>
        <dbReference type="ARBA" id="ARBA00023098"/>
    </source>
</evidence>
<dbReference type="InterPro" id="IPR029058">
    <property type="entry name" value="AB_hydrolase_fold"/>
</dbReference>
<proteinExistence type="predicted"/>
<dbReference type="PANTHER" id="PTHR10272">
    <property type="entry name" value="PLATELET-ACTIVATING FACTOR ACETYLHYDROLASE"/>
    <property type="match status" value="1"/>
</dbReference>
<evidence type="ECO:0000256" key="1">
    <source>
        <dbReference type="ARBA" id="ARBA00013201"/>
    </source>
</evidence>
<evidence type="ECO:0000256" key="5">
    <source>
        <dbReference type="SAM" id="SignalP"/>
    </source>
</evidence>
<organism evidence="6 7">
    <name type="scientific">Elasticomyces elasticus</name>
    <dbReference type="NCBI Taxonomy" id="574655"/>
    <lineage>
        <taxon>Eukaryota</taxon>
        <taxon>Fungi</taxon>
        <taxon>Dikarya</taxon>
        <taxon>Ascomycota</taxon>
        <taxon>Pezizomycotina</taxon>
        <taxon>Dothideomycetes</taxon>
        <taxon>Dothideomycetidae</taxon>
        <taxon>Mycosphaerellales</taxon>
        <taxon>Teratosphaeriaceae</taxon>
        <taxon>Elasticomyces</taxon>
    </lineage>
</organism>
<dbReference type="Proteomes" id="UP001310594">
    <property type="component" value="Unassembled WGS sequence"/>
</dbReference>
<dbReference type="GO" id="GO:0003847">
    <property type="term" value="F:1-alkyl-2-acetylglycerophosphocholine esterase activity"/>
    <property type="evidence" value="ECO:0007669"/>
    <property type="project" value="UniProtKB-EC"/>
</dbReference>
<keyword evidence="5" id="KW-0732">Signal</keyword>
<keyword evidence="4" id="KW-0443">Lipid metabolism</keyword>
<feature type="chain" id="PRO_5042974870" description="1-alkyl-2-acetylglycerophosphocholine esterase" evidence="5">
    <location>
        <begin position="18"/>
        <end position="383"/>
    </location>
</feature>
<reference evidence="6" key="1">
    <citation type="submission" date="2023-08" db="EMBL/GenBank/DDBJ databases">
        <title>Black Yeasts Isolated from many extreme environments.</title>
        <authorList>
            <person name="Coleine C."/>
            <person name="Stajich J.E."/>
            <person name="Selbmann L."/>
        </authorList>
    </citation>
    <scope>NUCLEOTIDE SEQUENCE</scope>
    <source>
        <strain evidence="6">CCFEE 5810</strain>
    </source>
</reference>
<protein>
    <recommendedName>
        <fullName evidence="1">1-alkyl-2-acetylglycerophosphocholine esterase</fullName>
        <ecNumber evidence="1">3.1.1.47</ecNumber>
    </recommendedName>
</protein>
<dbReference type="Gene3D" id="3.40.50.1820">
    <property type="entry name" value="alpha/beta hydrolase"/>
    <property type="match status" value="1"/>
</dbReference>
<dbReference type="AlphaFoldDB" id="A0AAN7VKQ3"/>
<feature type="signal peptide" evidence="5">
    <location>
        <begin position="1"/>
        <end position="17"/>
    </location>
</feature>
<dbReference type="Pfam" id="PF03403">
    <property type="entry name" value="PAF-AH_p_II"/>
    <property type="match status" value="2"/>
</dbReference>
<comment type="caution">
    <text evidence="6">The sequence shown here is derived from an EMBL/GenBank/DDBJ whole genome shotgun (WGS) entry which is preliminary data.</text>
</comment>
<name>A0AAN7VKQ3_9PEZI</name>
<evidence type="ECO:0000313" key="7">
    <source>
        <dbReference type="Proteomes" id="UP001310594"/>
    </source>
</evidence>
<dbReference type="GO" id="GO:0016042">
    <property type="term" value="P:lipid catabolic process"/>
    <property type="evidence" value="ECO:0007669"/>
    <property type="project" value="UniProtKB-KW"/>
</dbReference>
<keyword evidence="3" id="KW-0442">Lipid degradation</keyword>